<dbReference type="Gene3D" id="2.60.40.10">
    <property type="entry name" value="Immunoglobulins"/>
    <property type="match status" value="1"/>
</dbReference>
<evidence type="ECO:0000313" key="4">
    <source>
        <dbReference type="Proteomes" id="UP000000305"/>
    </source>
</evidence>
<feature type="compositionally biased region" description="Low complexity" evidence="1">
    <location>
        <begin position="42"/>
        <end position="53"/>
    </location>
</feature>
<sequence length="125" mass="13102">FLFLSFPPVSKASILGSAELFVKKGSDINLTCVTVTDEHQQPPSGLPAASPPSNKTPHYFTWHHNGQVLNYSARGGMSVTTDTIDGQSRLLLARAGPRDSGNYTCVPGPGATPASVTVHVLNGNG</sequence>
<dbReference type="PANTHER" id="PTHR23279:SF41">
    <property type="entry name" value="DEFECTIVE PROBOSCIS EXTENSION RESPONSE 4-RELATED"/>
    <property type="match status" value="1"/>
</dbReference>
<evidence type="ECO:0000313" key="3">
    <source>
        <dbReference type="EMBL" id="EFX61234.1"/>
    </source>
</evidence>
<protein>
    <recommendedName>
        <fullName evidence="2">Ig-like domain-containing protein</fullName>
    </recommendedName>
</protein>
<feature type="domain" description="Ig-like" evidence="2">
    <location>
        <begin position="7"/>
        <end position="117"/>
    </location>
</feature>
<dbReference type="STRING" id="6669.E9I444"/>
<dbReference type="Proteomes" id="UP000000305">
    <property type="component" value="Unassembled WGS sequence"/>
</dbReference>
<dbReference type="EMBL" id="GL734904">
    <property type="protein sequence ID" value="EFX61234.1"/>
    <property type="molecule type" value="Genomic_DNA"/>
</dbReference>
<organism evidence="3 4">
    <name type="scientific">Daphnia pulex</name>
    <name type="common">Water flea</name>
    <dbReference type="NCBI Taxonomy" id="6669"/>
    <lineage>
        <taxon>Eukaryota</taxon>
        <taxon>Metazoa</taxon>
        <taxon>Ecdysozoa</taxon>
        <taxon>Arthropoda</taxon>
        <taxon>Crustacea</taxon>
        <taxon>Branchiopoda</taxon>
        <taxon>Diplostraca</taxon>
        <taxon>Cladocera</taxon>
        <taxon>Anomopoda</taxon>
        <taxon>Daphniidae</taxon>
        <taxon>Daphnia</taxon>
    </lineage>
</organism>
<keyword evidence="4" id="KW-1185">Reference proteome</keyword>
<dbReference type="eggNOG" id="KOG3510">
    <property type="taxonomic scope" value="Eukaryota"/>
</dbReference>
<name>E9I444_DAPPU</name>
<dbReference type="OrthoDB" id="6353932at2759"/>
<gene>
    <name evidence="3" type="ORF">DAPPUDRAFT_70078</name>
</gene>
<dbReference type="KEGG" id="dpx:DAPPUDRAFT_70078"/>
<dbReference type="InParanoid" id="E9I444"/>
<accession>E9I444</accession>
<dbReference type="InterPro" id="IPR037448">
    <property type="entry name" value="Zig-8"/>
</dbReference>
<dbReference type="PANTHER" id="PTHR23279">
    <property type="entry name" value="DEFECTIVE PROBOSCIS EXTENSION RESPONSE DPR -RELATED"/>
    <property type="match status" value="1"/>
</dbReference>
<dbReference type="InterPro" id="IPR003599">
    <property type="entry name" value="Ig_sub"/>
</dbReference>
<evidence type="ECO:0000256" key="1">
    <source>
        <dbReference type="SAM" id="MobiDB-lite"/>
    </source>
</evidence>
<dbReference type="InterPro" id="IPR007110">
    <property type="entry name" value="Ig-like_dom"/>
</dbReference>
<dbReference type="PROSITE" id="PS50835">
    <property type="entry name" value="IG_LIKE"/>
    <property type="match status" value="1"/>
</dbReference>
<dbReference type="HOGENOM" id="CLU_1998193_0_0_1"/>
<reference evidence="3 4" key="1">
    <citation type="journal article" date="2011" name="Science">
        <title>The ecoresponsive genome of Daphnia pulex.</title>
        <authorList>
            <person name="Colbourne J.K."/>
            <person name="Pfrender M.E."/>
            <person name="Gilbert D."/>
            <person name="Thomas W.K."/>
            <person name="Tucker A."/>
            <person name="Oakley T.H."/>
            <person name="Tokishita S."/>
            <person name="Aerts A."/>
            <person name="Arnold G.J."/>
            <person name="Basu M.K."/>
            <person name="Bauer D.J."/>
            <person name="Caceres C.E."/>
            <person name="Carmel L."/>
            <person name="Casola C."/>
            <person name="Choi J.H."/>
            <person name="Detter J.C."/>
            <person name="Dong Q."/>
            <person name="Dusheyko S."/>
            <person name="Eads B.D."/>
            <person name="Frohlich T."/>
            <person name="Geiler-Samerotte K.A."/>
            <person name="Gerlach D."/>
            <person name="Hatcher P."/>
            <person name="Jogdeo S."/>
            <person name="Krijgsveld J."/>
            <person name="Kriventseva E.V."/>
            <person name="Kultz D."/>
            <person name="Laforsch C."/>
            <person name="Lindquist E."/>
            <person name="Lopez J."/>
            <person name="Manak J.R."/>
            <person name="Muller J."/>
            <person name="Pangilinan J."/>
            <person name="Patwardhan R.P."/>
            <person name="Pitluck S."/>
            <person name="Pritham E.J."/>
            <person name="Rechtsteiner A."/>
            <person name="Rho M."/>
            <person name="Rogozin I.B."/>
            <person name="Sakarya O."/>
            <person name="Salamov A."/>
            <person name="Schaack S."/>
            <person name="Shapiro H."/>
            <person name="Shiga Y."/>
            <person name="Skalitzky C."/>
            <person name="Smith Z."/>
            <person name="Souvorov A."/>
            <person name="Sung W."/>
            <person name="Tang Z."/>
            <person name="Tsuchiya D."/>
            <person name="Tu H."/>
            <person name="Vos H."/>
            <person name="Wang M."/>
            <person name="Wolf Y.I."/>
            <person name="Yamagata H."/>
            <person name="Yamada T."/>
            <person name="Ye Y."/>
            <person name="Shaw J.R."/>
            <person name="Andrews J."/>
            <person name="Crease T.J."/>
            <person name="Tang H."/>
            <person name="Lucas S.M."/>
            <person name="Robertson H.M."/>
            <person name="Bork P."/>
            <person name="Koonin E.V."/>
            <person name="Zdobnov E.M."/>
            <person name="Grigoriev I.V."/>
            <person name="Lynch M."/>
            <person name="Boore J.L."/>
        </authorList>
    </citation>
    <scope>NUCLEOTIDE SEQUENCE [LARGE SCALE GENOMIC DNA]</scope>
</reference>
<dbReference type="GO" id="GO:0050808">
    <property type="term" value="P:synapse organization"/>
    <property type="evidence" value="ECO:0000318"/>
    <property type="project" value="GO_Central"/>
</dbReference>
<feature type="non-terminal residue" evidence="3">
    <location>
        <position position="1"/>
    </location>
</feature>
<dbReference type="SMART" id="SM00409">
    <property type="entry name" value="IG"/>
    <property type="match status" value="1"/>
</dbReference>
<dbReference type="Pfam" id="PF13895">
    <property type="entry name" value="Ig_2"/>
    <property type="match status" value="1"/>
</dbReference>
<proteinExistence type="predicted"/>
<feature type="region of interest" description="Disordered" evidence="1">
    <location>
        <begin position="37"/>
        <end position="57"/>
    </location>
</feature>
<dbReference type="InterPro" id="IPR036179">
    <property type="entry name" value="Ig-like_dom_sf"/>
</dbReference>
<dbReference type="InterPro" id="IPR013783">
    <property type="entry name" value="Ig-like_fold"/>
</dbReference>
<dbReference type="AlphaFoldDB" id="E9I444"/>
<dbReference type="PhylomeDB" id="E9I444"/>
<evidence type="ECO:0000259" key="2">
    <source>
        <dbReference type="PROSITE" id="PS50835"/>
    </source>
</evidence>
<dbReference type="SUPFAM" id="SSF48726">
    <property type="entry name" value="Immunoglobulin"/>
    <property type="match status" value="1"/>
</dbReference>
<dbReference type="GO" id="GO:0032589">
    <property type="term" value="C:neuron projection membrane"/>
    <property type="evidence" value="ECO:0000318"/>
    <property type="project" value="GO_Central"/>
</dbReference>